<dbReference type="Proteomes" id="UP000248054">
    <property type="component" value="Unassembled WGS sequence"/>
</dbReference>
<dbReference type="Pfam" id="PF10851">
    <property type="entry name" value="DUF2652"/>
    <property type="match status" value="1"/>
</dbReference>
<reference evidence="1 2" key="1">
    <citation type="submission" date="2018-06" db="EMBL/GenBank/DDBJ databases">
        <title>Genomic Encyclopedia of Type Strains, Phase III (KMG-III): the genomes of soil and plant-associated and newly described type strains.</title>
        <authorList>
            <person name="Whitman W."/>
        </authorList>
    </citation>
    <scope>NUCLEOTIDE SEQUENCE [LARGE SCALE GENOMIC DNA]</scope>
    <source>
        <strain evidence="1 2">CECT 7945</strain>
    </source>
</reference>
<protein>
    <submittedName>
        <fullName evidence="1">Uncharacterized protein DUF2652</fullName>
    </submittedName>
</protein>
<dbReference type="EMBL" id="QJTD01000002">
    <property type="protein sequence ID" value="PYE82056.1"/>
    <property type="molecule type" value="Genomic_DNA"/>
</dbReference>
<accession>A0A2V4WXS6</accession>
<dbReference type="InterPro" id="IPR020503">
    <property type="entry name" value="Uncharacterised_Rv2561"/>
</dbReference>
<name>A0A2V4WXS6_9FLAO</name>
<dbReference type="SUPFAM" id="SSF55073">
    <property type="entry name" value="Nucleotide cyclase"/>
    <property type="match status" value="1"/>
</dbReference>
<keyword evidence="2" id="KW-1185">Reference proteome</keyword>
<organism evidence="1 2">
    <name type="scientific">Winogradskyella epiphytica</name>
    <dbReference type="NCBI Taxonomy" id="262005"/>
    <lineage>
        <taxon>Bacteria</taxon>
        <taxon>Pseudomonadati</taxon>
        <taxon>Bacteroidota</taxon>
        <taxon>Flavobacteriia</taxon>
        <taxon>Flavobacteriales</taxon>
        <taxon>Flavobacteriaceae</taxon>
        <taxon>Winogradskyella</taxon>
    </lineage>
</organism>
<evidence type="ECO:0000313" key="1">
    <source>
        <dbReference type="EMBL" id="PYE82056.1"/>
    </source>
</evidence>
<gene>
    <name evidence="1" type="ORF">DFQ11_102636</name>
</gene>
<evidence type="ECO:0000313" key="2">
    <source>
        <dbReference type="Proteomes" id="UP000248054"/>
    </source>
</evidence>
<proteinExistence type="predicted"/>
<dbReference type="AlphaFoldDB" id="A0A2V4WXS6"/>
<dbReference type="InterPro" id="IPR029787">
    <property type="entry name" value="Nucleotide_cyclase"/>
</dbReference>
<dbReference type="OrthoDB" id="625021at2"/>
<dbReference type="RefSeq" id="WP_110475409.1">
    <property type="nucleotide sequence ID" value="NZ_BMWQ01000002.1"/>
</dbReference>
<sequence length="193" mass="22162">MLICIPDISGFTKFMSDAEADLSSKVIPALLNKIIYSNEIGLRVSEIEGDAVLFFKRGDLPPLKKLIDQCNFFYSEFYKQLKSLDHKFKDETNEDTDIKSLGLKIILHYGSDVEAVSIGKHIKLIGEDVVIAYKLLKNDIDQDEYILLSETLLNQYDPEDVETKLFWSELNQCNEVYEHIGELKYAHTNFKSL</sequence>
<comment type="caution">
    <text evidence="1">The sequence shown here is derived from an EMBL/GenBank/DDBJ whole genome shotgun (WGS) entry which is preliminary data.</text>
</comment>
<dbReference type="Gene3D" id="3.30.70.1230">
    <property type="entry name" value="Nucleotide cyclase"/>
    <property type="match status" value="1"/>
</dbReference>